<dbReference type="PROSITE" id="PS50181">
    <property type="entry name" value="FBOX"/>
    <property type="match status" value="1"/>
</dbReference>
<evidence type="ECO:0000313" key="4">
    <source>
        <dbReference type="Proteomes" id="UP000053477"/>
    </source>
</evidence>
<evidence type="ECO:0000259" key="2">
    <source>
        <dbReference type="PROSITE" id="PS50181"/>
    </source>
</evidence>
<dbReference type="InParanoid" id="A0A0H2R9F7"/>
<keyword evidence="4" id="KW-1185">Reference proteome</keyword>
<feature type="domain" description="F-box" evidence="2">
    <location>
        <begin position="148"/>
        <end position="197"/>
    </location>
</feature>
<name>A0A0H2R9F7_9AGAM</name>
<proteinExistence type="predicted"/>
<dbReference type="EMBL" id="KQ086090">
    <property type="protein sequence ID" value="KLO08479.1"/>
    <property type="molecule type" value="Genomic_DNA"/>
</dbReference>
<dbReference type="OrthoDB" id="2884925at2759"/>
<dbReference type="AlphaFoldDB" id="A0A0H2R9F7"/>
<dbReference type="InterPro" id="IPR001810">
    <property type="entry name" value="F-box_dom"/>
</dbReference>
<accession>A0A0H2R9F7</accession>
<evidence type="ECO:0000313" key="3">
    <source>
        <dbReference type="EMBL" id="KLO08479.1"/>
    </source>
</evidence>
<gene>
    <name evidence="3" type="ORF">SCHPADRAFT_944438</name>
</gene>
<protein>
    <recommendedName>
        <fullName evidence="2">F-box domain-containing protein</fullName>
    </recommendedName>
</protein>
<sequence length="631" mass="71752">MQAPPHTNDASLSPGSTSKSSLAMENETTGIDCEVYPLINVVQLLGNECRRIEDYGFATPQGGDRILDWRFSAFFRDGLWGEFKEDFNFLPKGIRGIRNGGLDRINEVRDATQQLRSTIWLLDLLKSSAHDLLQSVEIELKNSHHNFGRLLNRLPLDLLSEVVRFACSDAYELVEMSHVNRRFRDVVLSMADMWASITSDLPTELLRLSIQRSKNASLDISGDFLENRNGLMHQHPQHPTIKSWIKSFISEIAQCSSRWKTVEFSMPQSRHRVLKVESYMLYLMLSTPFFCDLSLPRLTTLSITHNGYIPDNRKDEDNTRAKVIEALHFYRSWIAPKLRLLNFSRIIPAPVSGASIEVLSLDLRSSATDPNMEYLVAFQDLVVFLQETPSLQTLKLYCVTWGMSDFGVEHHVLPMVVLQNLRDLTMVLEHGRPSSPTRTFSLTSFTDRLCLPNISTLHVKLSTRSPDSTANHDVTDLFNRLIPQHGLTSLEKLFLFILDHRPSSTPSLSVALDQYPSLRSLTLGITGKLVVRPGSTIHPDVIRRGTLEEVKLLACTDGVDSFLSWMAGELGDSNKVKRVKLVVKKCKIEKSEIEKVFPSDKLEYEPIRGWRTVGYWESRTGHEYFSEDIED</sequence>
<dbReference type="SUPFAM" id="SSF52047">
    <property type="entry name" value="RNI-like"/>
    <property type="match status" value="1"/>
</dbReference>
<dbReference type="Proteomes" id="UP000053477">
    <property type="component" value="Unassembled WGS sequence"/>
</dbReference>
<feature type="compositionally biased region" description="Low complexity" evidence="1">
    <location>
        <begin position="11"/>
        <end position="21"/>
    </location>
</feature>
<reference evidence="3 4" key="1">
    <citation type="submission" date="2015-04" db="EMBL/GenBank/DDBJ databases">
        <title>Complete genome sequence of Schizopora paradoxa KUC8140, a cosmopolitan wood degrader in East Asia.</title>
        <authorList>
            <consortium name="DOE Joint Genome Institute"/>
            <person name="Min B."/>
            <person name="Park H."/>
            <person name="Jang Y."/>
            <person name="Kim J.-J."/>
            <person name="Kim K.H."/>
            <person name="Pangilinan J."/>
            <person name="Lipzen A."/>
            <person name="Riley R."/>
            <person name="Grigoriev I.V."/>
            <person name="Spatafora J.W."/>
            <person name="Choi I.-G."/>
        </authorList>
    </citation>
    <scope>NUCLEOTIDE SEQUENCE [LARGE SCALE GENOMIC DNA]</scope>
    <source>
        <strain evidence="3 4">KUC8140</strain>
    </source>
</reference>
<organism evidence="3 4">
    <name type="scientific">Schizopora paradoxa</name>
    <dbReference type="NCBI Taxonomy" id="27342"/>
    <lineage>
        <taxon>Eukaryota</taxon>
        <taxon>Fungi</taxon>
        <taxon>Dikarya</taxon>
        <taxon>Basidiomycota</taxon>
        <taxon>Agaricomycotina</taxon>
        <taxon>Agaricomycetes</taxon>
        <taxon>Hymenochaetales</taxon>
        <taxon>Schizoporaceae</taxon>
        <taxon>Schizopora</taxon>
    </lineage>
</organism>
<evidence type="ECO:0000256" key="1">
    <source>
        <dbReference type="SAM" id="MobiDB-lite"/>
    </source>
</evidence>
<feature type="region of interest" description="Disordered" evidence="1">
    <location>
        <begin position="1"/>
        <end position="23"/>
    </location>
</feature>